<evidence type="ECO:0000313" key="3">
    <source>
        <dbReference type="Proteomes" id="UP000265520"/>
    </source>
</evidence>
<evidence type="ECO:0000313" key="2">
    <source>
        <dbReference type="EMBL" id="MCI32438.1"/>
    </source>
</evidence>
<protein>
    <submittedName>
        <fullName evidence="2">Uncharacterized protein</fullName>
    </submittedName>
</protein>
<dbReference type="Proteomes" id="UP000265520">
    <property type="component" value="Unassembled WGS sequence"/>
</dbReference>
<name>A0A392R756_9FABA</name>
<accession>A0A392R756</accession>
<keyword evidence="3" id="KW-1185">Reference proteome</keyword>
<proteinExistence type="predicted"/>
<comment type="caution">
    <text evidence="2">The sequence shown here is derived from an EMBL/GenBank/DDBJ whole genome shotgun (WGS) entry which is preliminary data.</text>
</comment>
<feature type="non-terminal residue" evidence="2">
    <location>
        <position position="1"/>
    </location>
</feature>
<feature type="region of interest" description="Disordered" evidence="1">
    <location>
        <begin position="1"/>
        <end position="26"/>
    </location>
</feature>
<dbReference type="AlphaFoldDB" id="A0A392R756"/>
<sequence length="96" mass="10964">SEEAAEAEAVEEGETSGSRVRKRKIARAKKPRAIIKRNAMNQLRCQIGRSESEWIEDSLYMIRVDPDCCCGCWEEEEEGFLRESPWCEPEEATVGL</sequence>
<evidence type="ECO:0000256" key="1">
    <source>
        <dbReference type="SAM" id="MobiDB-lite"/>
    </source>
</evidence>
<dbReference type="EMBL" id="LXQA010195584">
    <property type="protein sequence ID" value="MCI32438.1"/>
    <property type="molecule type" value="Genomic_DNA"/>
</dbReference>
<reference evidence="2 3" key="1">
    <citation type="journal article" date="2018" name="Front. Plant Sci.">
        <title>Red Clover (Trifolium pratense) and Zigzag Clover (T. medium) - A Picture of Genomic Similarities and Differences.</title>
        <authorList>
            <person name="Dluhosova J."/>
            <person name="Istvanek J."/>
            <person name="Nedelnik J."/>
            <person name="Repkova J."/>
        </authorList>
    </citation>
    <scope>NUCLEOTIDE SEQUENCE [LARGE SCALE GENOMIC DNA]</scope>
    <source>
        <strain evidence="3">cv. 10/8</strain>
        <tissue evidence="2">Leaf</tissue>
    </source>
</reference>
<organism evidence="2 3">
    <name type="scientific">Trifolium medium</name>
    <dbReference type="NCBI Taxonomy" id="97028"/>
    <lineage>
        <taxon>Eukaryota</taxon>
        <taxon>Viridiplantae</taxon>
        <taxon>Streptophyta</taxon>
        <taxon>Embryophyta</taxon>
        <taxon>Tracheophyta</taxon>
        <taxon>Spermatophyta</taxon>
        <taxon>Magnoliopsida</taxon>
        <taxon>eudicotyledons</taxon>
        <taxon>Gunneridae</taxon>
        <taxon>Pentapetalae</taxon>
        <taxon>rosids</taxon>
        <taxon>fabids</taxon>
        <taxon>Fabales</taxon>
        <taxon>Fabaceae</taxon>
        <taxon>Papilionoideae</taxon>
        <taxon>50 kb inversion clade</taxon>
        <taxon>NPAAA clade</taxon>
        <taxon>Hologalegina</taxon>
        <taxon>IRL clade</taxon>
        <taxon>Trifolieae</taxon>
        <taxon>Trifolium</taxon>
    </lineage>
</organism>
<feature type="compositionally biased region" description="Acidic residues" evidence="1">
    <location>
        <begin position="1"/>
        <end position="14"/>
    </location>
</feature>